<keyword evidence="5 7" id="KW-0472">Membrane</keyword>
<evidence type="ECO:0000256" key="6">
    <source>
        <dbReference type="SAM" id="MobiDB-lite"/>
    </source>
</evidence>
<comment type="caution">
    <text evidence="8">The sequence shown here is derived from an EMBL/GenBank/DDBJ whole genome shotgun (WGS) entry which is preliminary data.</text>
</comment>
<feature type="transmembrane region" description="Helical" evidence="7">
    <location>
        <begin position="436"/>
        <end position="457"/>
    </location>
</feature>
<dbReference type="CDD" id="cd17416">
    <property type="entry name" value="MFS_NPF1_2"/>
    <property type="match status" value="1"/>
</dbReference>
<dbReference type="Pfam" id="PF00854">
    <property type="entry name" value="PTR2"/>
    <property type="match status" value="1"/>
</dbReference>
<feature type="transmembrane region" description="Helical" evidence="7">
    <location>
        <begin position="556"/>
        <end position="574"/>
    </location>
</feature>
<comment type="subcellular location">
    <subcellularLocation>
        <location evidence="1">Membrane</location>
        <topology evidence="1">Multi-pass membrane protein</topology>
    </subcellularLocation>
</comment>
<organism evidence="8 9">
    <name type="scientific">Vanilla planifolia</name>
    <name type="common">Vanilla</name>
    <dbReference type="NCBI Taxonomy" id="51239"/>
    <lineage>
        <taxon>Eukaryota</taxon>
        <taxon>Viridiplantae</taxon>
        <taxon>Streptophyta</taxon>
        <taxon>Embryophyta</taxon>
        <taxon>Tracheophyta</taxon>
        <taxon>Spermatophyta</taxon>
        <taxon>Magnoliopsida</taxon>
        <taxon>Liliopsida</taxon>
        <taxon>Asparagales</taxon>
        <taxon>Orchidaceae</taxon>
        <taxon>Vanilloideae</taxon>
        <taxon>Vanilleae</taxon>
        <taxon>Vanilla</taxon>
    </lineage>
</organism>
<accession>A0A835R5H9</accession>
<dbReference type="AlphaFoldDB" id="A0A835R5H9"/>
<dbReference type="GO" id="GO:0022857">
    <property type="term" value="F:transmembrane transporter activity"/>
    <property type="evidence" value="ECO:0007669"/>
    <property type="project" value="InterPro"/>
</dbReference>
<sequence>MLRSCARLLINCVKCSPFFESPPSVSKDVEGVGDSIEKTPGGWKSVPYIIGNETFERVASYGLTANFTVYLLKRFHIEPVTAANMANIFSGTTNFAPLVGAFFSDAYWGRFRTLAYGSISSLLGMVALTLTAAVGRLRPPTCTSADQLSGRCAGPTGYQLGVLILSLALLALGAGGVRPCSLTFGVDQFDRRTAVGRRGLASFFNWYYCTSTAGVVAGMTAVVYIQDSVSWAVGFGVPAFCMLLSVLVFFAGTRLYVYVPPEGSVFSGVAQVLVSAFRKRRLELPAPNDARRQEAVLYNRPVRSARVMKLPLTLQFRFLNKAAIKCEGEVRQDDGEPNNPWSLCSVQMVEEVKCLLRIVPIWASGIICFVAVSQQWTFTVLQSLTMDRHLGRRFQVPAASVGIISLVTLTLFIPVYDRLLVPFLRSITGHESGLTLLQRQGVGLFVSALAMAVAGLVEARRRREDLAERMSAVAWLSPQLVLMGVAEAFNAVGQVEFYNQQFPEHMQTLAGSLFYCSLAGAGYISSLLIAVVQKATAGEGRHSWLDQDISAGHLDYFYYLIAGLGMLNFCYFLLCARSYRYKGTTDPNPDPDRDPRAREEDGGGLQEQLADVAFVR</sequence>
<protein>
    <submittedName>
        <fullName evidence="8">Uncharacterized protein</fullName>
    </submittedName>
</protein>
<dbReference type="OrthoDB" id="8904098at2759"/>
<feature type="transmembrane region" description="Helical" evidence="7">
    <location>
        <begin position="114"/>
        <end position="137"/>
    </location>
</feature>
<keyword evidence="3 7" id="KW-0812">Transmembrane</keyword>
<feature type="transmembrane region" description="Helical" evidence="7">
    <location>
        <begin position="513"/>
        <end position="536"/>
    </location>
</feature>
<dbReference type="InterPro" id="IPR036259">
    <property type="entry name" value="MFS_trans_sf"/>
</dbReference>
<dbReference type="EMBL" id="JADCNM010000005">
    <property type="protein sequence ID" value="KAG0484048.1"/>
    <property type="molecule type" value="Genomic_DNA"/>
</dbReference>
<evidence type="ECO:0000313" key="9">
    <source>
        <dbReference type="Proteomes" id="UP000639772"/>
    </source>
</evidence>
<dbReference type="Proteomes" id="UP000639772">
    <property type="component" value="Unassembled WGS sequence"/>
</dbReference>
<name>A0A835R5H9_VANPL</name>
<proteinExistence type="inferred from homology"/>
<dbReference type="PANTHER" id="PTHR11654">
    <property type="entry name" value="OLIGOPEPTIDE TRANSPORTER-RELATED"/>
    <property type="match status" value="1"/>
</dbReference>
<dbReference type="SUPFAM" id="SSF103473">
    <property type="entry name" value="MFS general substrate transporter"/>
    <property type="match status" value="1"/>
</dbReference>
<evidence type="ECO:0000256" key="7">
    <source>
        <dbReference type="SAM" id="Phobius"/>
    </source>
</evidence>
<comment type="similarity">
    <text evidence="2">Belongs to the major facilitator superfamily. Proton-dependent oligopeptide transporter (POT/PTR) (TC 2.A.17) family.</text>
</comment>
<reference evidence="8 9" key="1">
    <citation type="journal article" date="2020" name="Nat. Food">
        <title>A phased Vanilla planifolia genome enables genetic improvement of flavour and production.</title>
        <authorList>
            <person name="Hasing T."/>
            <person name="Tang H."/>
            <person name="Brym M."/>
            <person name="Khazi F."/>
            <person name="Huang T."/>
            <person name="Chambers A.H."/>
        </authorList>
    </citation>
    <scope>NUCLEOTIDE SEQUENCE [LARGE SCALE GENOMIC DNA]</scope>
    <source>
        <tissue evidence="8">Leaf</tissue>
    </source>
</reference>
<feature type="region of interest" description="Disordered" evidence="6">
    <location>
        <begin position="584"/>
        <end position="616"/>
    </location>
</feature>
<dbReference type="InterPro" id="IPR000109">
    <property type="entry name" value="POT_fam"/>
</dbReference>
<evidence type="ECO:0000256" key="3">
    <source>
        <dbReference type="ARBA" id="ARBA00022692"/>
    </source>
</evidence>
<feature type="compositionally biased region" description="Basic and acidic residues" evidence="6">
    <location>
        <begin position="590"/>
        <end position="601"/>
    </location>
</feature>
<keyword evidence="4 7" id="KW-1133">Transmembrane helix</keyword>
<feature type="transmembrane region" description="Helical" evidence="7">
    <location>
        <begin position="157"/>
        <end position="184"/>
    </location>
</feature>
<gene>
    <name evidence="8" type="ORF">HPP92_012132</name>
</gene>
<feature type="transmembrane region" description="Helical" evidence="7">
    <location>
        <begin position="396"/>
        <end position="416"/>
    </location>
</feature>
<evidence type="ECO:0000313" key="8">
    <source>
        <dbReference type="EMBL" id="KAG0484048.1"/>
    </source>
</evidence>
<evidence type="ECO:0000256" key="1">
    <source>
        <dbReference type="ARBA" id="ARBA00004141"/>
    </source>
</evidence>
<feature type="transmembrane region" description="Helical" evidence="7">
    <location>
        <begin position="205"/>
        <end position="225"/>
    </location>
</feature>
<evidence type="ECO:0000256" key="4">
    <source>
        <dbReference type="ARBA" id="ARBA00022989"/>
    </source>
</evidence>
<dbReference type="GO" id="GO:0016020">
    <property type="term" value="C:membrane"/>
    <property type="evidence" value="ECO:0007669"/>
    <property type="project" value="UniProtKB-SubCell"/>
</dbReference>
<feature type="transmembrane region" description="Helical" evidence="7">
    <location>
        <begin position="231"/>
        <end position="251"/>
    </location>
</feature>
<dbReference type="Gene3D" id="1.20.1250.20">
    <property type="entry name" value="MFS general substrate transporter like domains"/>
    <property type="match status" value="1"/>
</dbReference>
<evidence type="ECO:0000256" key="5">
    <source>
        <dbReference type="ARBA" id="ARBA00023136"/>
    </source>
</evidence>
<evidence type="ECO:0000256" key="2">
    <source>
        <dbReference type="ARBA" id="ARBA00005982"/>
    </source>
</evidence>